<accession>A0A5A7RH86</accession>
<dbReference type="Proteomes" id="UP000325081">
    <property type="component" value="Unassembled WGS sequence"/>
</dbReference>
<protein>
    <submittedName>
        <fullName evidence="1">Anaerobic glycerol-3-phosphate dehydrogenase subunit C</fullName>
    </submittedName>
</protein>
<dbReference type="AlphaFoldDB" id="A0A5A7RH86"/>
<comment type="caution">
    <text evidence="1">The sequence shown here is derived from an EMBL/GenBank/DDBJ whole genome shotgun (WGS) entry which is preliminary data.</text>
</comment>
<name>A0A5A7RH86_STRAF</name>
<proteinExistence type="predicted"/>
<evidence type="ECO:0000313" key="1">
    <source>
        <dbReference type="EMBL" id="GER56587.1"/>
    </source>
</evidence>
<sequence>MDHQAVTHRIVRYAVDIHKRSVNAGSLDDKSNHEKEPISISMIVIHKVRDLPAGFDNIHIFLYPWAFRAFYIYQVPVDTFGFGFEGVRVRKKIPNLELGWNGETPVLQIYLKRNAVKHFTLGAIAYETRNADDCVQRVKTPSNRTVLSPKN</sequence>
<evidence type="ECO:0000313" key="2">
    <source>
        <dbReference type="Proteomes" id="UP000325081"/>
    </source>
</evidence>
<keyword evidence="2" id="KW-1185">Reference proteome</keyword>
<reference evidence="2" key="1">
    <citation type="journal article" date="2019" name="Curr. Biol.">
        <title>Genome Sequence of Striga asiatica Provides Insight into the Evolution of Plant Parasitism.</title>
        <authorList>
            <person name="Yoshida S."/>
            <person name="Kim S."/>
            <person name="Wafula E.K."/>
            <person name="Tanskanen J."/>
            <person name="Kim Y.M."/>
            <person name="Honaas L."/>
            <person name="Yang Z."/>
            <person name="Spallek T."/>
            <person name="Conn C.E."/>
            <person name="Ichihashi Y."/>
            <person name="Cheong K."/>
            <person name="Cui S."/>
            <person name="Der J.P."/>
            <person name="Gundlach H."/>
            <person name="Jiao Y."/>
            <person name="Hori C."/>
            <person name="Ishida J.K."/>
            <person name="Kasahara H."/>
            <person name="Kiba T."/>
            <person name="Kim M.S."/>
            <person name="Koo N."/>
            <person name="Laohavisit A."/>
            <person name="Lee Y.H."/>
            <person name="Lumba S."/>
            <person name="McCourt P."/>
            <person name="Mortimer J.C."/>
            <person name="Mutuku J.M."/>
            <person name="Nomura T."/>
            <person name="Sasaki-Sekimoto Y."/>
            <person name="Seto Y."/>
            <person name="Wang Y."/>
            <person name="Wakatake T."/>
            <person name="Sakakibara H."/>
            <person name="Demura T."/>
            <person name="Yamaguchi S."/>
            <person name="Yoneyama K."/>
            <person name="Manabe R.I."/>
            <person name="Nelson D.C."/>
            <person name="Schulman A.H."/>
            <person name="Timko M.P."/>
            <person name="dePamphilis C.W."/>
            <person name="Choi D."/>
            <person name="Shirasu K."/>
        </authorList>
    </citation>
    <scope>NUCLEOTIDE SEQUENCE [LARGE SCALE GENOMIC DNA]</scope>
    <source>
        <strain evidence="2">cv. UVA1</strain>
    </source>
</reference>
<gene>
    <name evidence="1" type="ORF">STAS_34317</name>
</gene>
<dbReference type="EMBL" id="BKCP01012736">
    <property type="protein sequence ID" value="GER56587.1"/>
    <property type="molecule type" value="Genomic_DNA"/>
</dbReference>
<organism evidence="1 2">
    <name type="scientific">Striga asiatica</name>
    <name type="common">Asiatic witchweed</name>
    <name type="synonym">Buchnera asiatica</name>
    <dbReference type="NCBI Taxonomy" id="4170"/>
    <lineage>
        <taxon>Eukaryota</taxon>
        <taxon>Viridiplantae</taxon>
        <taxon>Streptophyta</taxon>
        <taxon>Embryophyta</taxon>
        <taxon>Tracheophyta</taxon>
        <taxon>Spermatophyta</taxon>
        <taxon>Magnoliopsida</taxon>
        <taxon>eudicotyledons</taxon>
        <taxon>Gunneridae</taxon>
        <taxon>Pentapetalae</taxon>
        <taxon>asterids</taxon>
        <taxon>lamiids</taxon>
        <taxon>Lamiales</taxon>
        <taxon>Orobanchaceae</taxon>
        <taxon>Buchnereae</taxon>
        <taxon>Striga</taxon>
    </lineage>
</organism>